<dbReference type="GO" id="GO:0030514">
    <property type="term" value="P:negative regulation of BMP signaling pathway"/>
    <property type="evidence" value="ECO:0007669"/>
    <property type="project" value="TreeGrafter"/>
</dbReference>
<evidence type="ECO:0000259" key="9">
    <source>
        <dbReference type="PROSITE" id="PS50954"/>
    </source>
</evidence>
<feature type="region of interest" description="Disordered" evidence="7">
    <location>
        <begin position="234"/>
        <end position="269"/>
    </location>
</feature>
<dbReference type="Gene3D" id="3.30.70.330">
    <property type="match status" value="1"/>
</dbReference>
<feature type="region of interest" description="Disordered" evidence="7">
    <location>
        <begin position="141"/>
        <end position="175"/>
    </location>
</feature>
<dbReference type="InterPro" id="IPR035979">
    <property type="entry name" value="RBD_domain_sf"/>
</dbReference>
<dbReference type="GO" id="GO:0031490">
    <property type="term" value="F:chromatin DNA binding"/>
    <property type="evidence" value="ECO:0007669"/>
    <property type="project" value="TreeGrafter"/>
</dbReference>
<keyword evidence="3 8" id="KW-0812">Transmembrane</keyword>
<feature type="compositionally biased region" description="Low complexity" evidence="7">
    <location>
        <begin position="53"/>
        <end position="74"/>
    </location>
</feature>
<feature type="region of interest" description="Disordered" evidence="7">
    <location>
        <begin position="100"/>
        <end position="121"/>
    </location>
</feature>
<keyword evidence="2" id="KW-0597">Phosphoprotein</keyword>
<proteinExistence type="predicted"/>
<name>A0A0L0C9F1_LUCCU</name>
<dbReference type="Proteomes" id="UP000037069">
    <property type="component" value="Unassembled WGS sequence"/>
</dbReference>
<dbReference type="InterPro" id="IPR003887">
    <property type="entry name" value="LEM_dom"/>
</dbReference>
<feature type="compositionally biased region" description="Polar residues" evidence="7">
    <location>
        <begin position="256"/>
        <end position="269"/>
    </location>
</feature>
<accession>A0A0L0C9F1</accession>
<keyword evidence="5 8" id="KW-0472">Membrane</keyword>
<keyword evidence="6" id="KW-0539">Nucleus</keyword>
<dbReference type="InterPro" id="IPR012677">
    <property type="entry name" value="Nucleotide-bd_a/b_plait_sf"/>
</dbReference>
<gene>
    <name evidence="10" type="ORF">FF38_08458</name>
</gene>
<feature type="domain" description="LEM" evidence="9">
    <location>
        <begin position="3"/>
        <end position="47"/>
    </location>
</feature>
<keyword evidence="4 8" id="KW-1133">Transmembrane helix</keyword>
<dbReference type="InterPro" id="IPR018996">
    <property type="entry name" value="Man1/Src1-like_C"/>
</dbReference>
<evidence type="ECO:0000256" key="7">
    <source>
        <dbReference type="SAM" id="MobiDB-lite"/>
    </source>
</evidence>
<feature type="compositionally biased region" description="Polar residues" evidence="7">
    <location>
        <begin position="141"/>
        <end position="172"/>
    </location>
</feature>
<dbReference type="OrthoDB" id="118234at2759"/>
<reference evidence="10 11" key="1">
    <citation type="journal article" date="2015" name="Nat. Commun.">
        <title>Lucilia cuprina genome unlocks parasitic fly biology to underpin future interventions.</title>
        <authorList>
            <person name="Anstead C.A."/>
            <person name="Korhonen P.K."/>
            <person name="Young N.D."/>
            <person name="Hall R.S."/>
            <person name="Jex A.R."/>
            <person name="Murali S.C."/>
            <person name="Hughes D.S."/>
            <person name="Lee S.F."/>
            <person name="Perry T."/>
            <person name="Stroehlein A.J."/>
            <person name="Ansell B.R."/>
            <person name="Breugelmans B."/>
            <person name="Hofmann A."/>
            <person name="Qu J."/>
            <person name="Dugan S."/>
            <person name="Lee S.L."/>
            <person name="Chao H."/>
            <person name="Dinh H."/>
            <person name="Han Y."/>
            <person name="Doddapaneni H.V."/>
            <person name="Worley K.C."/>
            <person name="Muzny D.M."/>
            <person name="Ioannidis P."/>
            <person name="Waterhouse R.M."/>
            <person name="Zdobnov E.M."/>
            <person name="James P.J."/>
            <person name="Bagnall N.H."/>
            <person name="Kotze A.C."/>
            <person name="Gibbs R.A."/>
            <person name="Richards S."/>
            <person name="Batterham P."/>
            <person name="Gasser R.B."/>
        </authorList>
    </citation>
    <scope>NUCLEOTIDE SEQUENCE [LARGE SCALE GENOMIC DNA]</scope>
    <source>
        <strain evidence="10 11">LS</strain>
        <tissue evidence="10">Full body</tissue>
    </source>
</reference>
<comment type="subcellular location">
    <subcellularLocation>
        <location evidence="1">Nucleus inner membrane</location>
        <topology evidence="1">Multi-pass membrane protein</topology>
    </subcellularLocation>
</comment>
<evidence type="ECO:0000256" key="3">
    <source>
        <dbReference type="ARBA" id="ARBA00022692"/>
    </source>
</evidence>
<evidence type="ECO:0000313" key="11">
    <source>
        <dbReference type="Proteomes" id="UP000037069"/>
    </source>
</evidence>
<dbReference type="STRING" id="7375.A0A0L0C9F1"/>
<evidence type="ECO:0000256" key="2">
    <source>
        <dbReference type="ARBA" id="ARBA00022553"/>
    </source>
</evidence>
<dbReference type="PANTHER" id="PTHR13428">
    <property type="entry name" value="INNER NUCLEAR MEMBRANE PROTEIN MAN1 LEM DOMAIN CONTAINING PROTEIN"/>
    <property type="match status" value="1"/>
</dbReference>
<dbReference type="CDD" id="cd12934">
    <property type="entry name" value="LEM"/>
    <property type="match status" value="1"/>
</dbReference>
<dbReference type="Gene3D" id="1.10.10.1180">
    <property type="entry name" value="MAN1, winged-helix domain"/>
    <property type="match status" value="1"/>
</dbReference>
<dbReference type="SUPFAM" id="SSF54928">
    <property type="entry name" value="RNA-binding domain, RBD"/>
    <property type="match status" value="1"/>
</dbReference>
<dbReference type="InterPro" id="IPR052277">
    <property type="entry name" value="INM_ESCRT-Associated"/>
</dbReference>
<organism evidence="10 11">
    <name type="scientific">Lucilia cuprina</name>
    <name type="common">Green bottle fly</name>
    <name type="synonym">Australian sheep blowfly</name>
    <dbReference type="NCBI Taxonomy" id="7375"/>
    <lineage>
        <taxon>Eukaryota</taxon>
        <taxon>Metazoa</taxon>
        <taxon>Ecdysozoa</taxon>
        <taxon>Arthropoda</taxon>
        <taxon>Hexapoda</taxon>
        <taxon>Insecta</taxon>
        <taxon>Pterygota</taxon>
        <taxon>Neoptera</taxon>
        <taxon>Endopterygota</taxon>
        <taxon>Diptera</taxon>
        <taxon>Brachycera</taxon>
        <taxon>Muscomorpha</taxon>
        <taxon>Oestroidea</taxon>
        <taxon>Calliphoridae</taxon>
        <taxon>Luciliinae</taxon>
        <taxon>Lucilia</taxon>
    </lineage>
</organism>
<dbReference type="Pfam" id="PF03020">
    <property type="entry name" value="LEM"/>
    <property type="match status" value="1"/>
</dbReference>
<dbReference type="GO" id="GO:0006998">
    <property type="term" value="P:nuclear envelope organization"/>
    <property type="evidence" value="ECO:0007669"/>
    <property type="project" value="TreeGrafter"/>
</dbReference>
<dbReference type="InterPro" id="IPR011015">
    <property type="entry name" value="LEM/LEM-like_dom_sf"/>
</dbReference>
<feature type="compositionally biased region" description="Polar residues" evidence="7">
    <location>
        <begin position="234"/>
        <end position="248"/>
    </location>
</feature>
<dbReference type="FunFam" id="1.10.720.40:FF:000001">
    <property type="entry name" value="LEM domain containing 2, isoform CRA_a"/>
    <property type="match status" value="1"/>
</dbReference>
<dbReference type="PANTHER" id="PTHR13428:SF12">
    <property type="entry name" value="INNER NUCLEAR MEMBRANE PROTEIN MAN1"/>
    <property type="match status" value="1"/>
</dbReference>
<dbReference type="OMA" id="PELPMQC"/>
<comment type="caution">
    <text evidence="10">The sequence shown here is derived from an EMBL/GenBank/DDBJ whole genome shotgun (WGS) entry which is preliminary data.</text>
</comment>
<keyword evidence="11" id="KW-1185">Reference proteome</keyword>
<sequence>MNDLYFDNLSDVELRQELQKYGFPNMPVTETTRNLLIKRLKNHVLNGSSATKSSASNRRSLQSSTNSSRKQTSSPGRRTNASPSRRQTIAATVSAATYTNNNASKNIQEHPAVSSNSNRDYYLSNEGRSYLNRDYDSYSNNRPLSSHLTVEDTSYSNSPSNSKYASKLSPKTSPKIYVPPPIMSSDMPHFNASRVDTTTRISREPERTPMRNGKEMPGVVSRLLKLRNITIGRSHTNTPYTPSTTNHFYLSDSDSDSGSPTRYSSSFNRRPNRTFSDNLWNRLNIKNKFKQSSVPYLLITCLGLFFLVLAVLYMTKPPDMPSTMLEKSTTFTLCEDLSSVAKPSINCIDNELLGPSLALNKELIQLLQTNIEAHYCRDHSVSPEVTGTEFMKYLYKKRTTDAHKLLKSFHAALYLIEHNPQWKIQILSRRSEGPQQLPDIYKQDIQFGLLKPYLPLKCILFNKMQRFFLIIGSVFLVALLVGAVFVMWRFWNQRRQFRLKTVENFTKEIVKELIHRATLKDETQGEIIVNHLRDKLIPLNKRKSLLWAWNEALQKLEASDSRIQFGCILQNGEEFRTMKWVESILSTSMSSASSSSPSTSALHQDNSDHRLKKKHWQSPAFDNVNKISDPPTPCLKIRHMFDAAEANLPDLKQNIIESILEKVGPQCRIYDIQLDRQSCCVYIRCASEKDAGIVHNEINGWWFDNRLVSIKFLRLQRYLVRFPNSTSIVPITIKNSK</sequence>
<dbReference type="InterPro" id="IPR041885">
    <property type="entry name" value="MAN1_winged_helix_dom"/>
</dbReference>
<evidence type="ECO:0000256" key="8">
    <source>
        <dbReference type="SAM" id="Phobius"/>
    </source>
</evidence>
<dbReference type="SUPFAM" id="SSF63451">
    <property type="entry name" value="LEM domain"/>
    <property type="match status" value="1"/>
</dbReference>
<feature type="transmembrane region" description="Helical" evidence="8">
    <location>
        <begin position="467"/>
        <end position="491"/>
    </location>
</feature>
<evidence type="ECO:0000256" key="6">
    <source>
        <dbReference type="ARBA" id="ARBA00023242"/>
    </source>
</evidence>
<evidence type="ECO:0000256" key="1">
    <source>
        <dbReference type="ARBA" id="ARBA00004473"/>
    </source>
</evidence>
<dbReference type="AlphaFoldDB" id="A0A0L0C9F1"/>
<dbReference type="Gene3D" id="1.10.720.40">
    <property type="match status" value="1"/>
</dbReference>
<dbReference type="Pfam" id="PF09402">
    <property type="entry name" value="MSC"/>
    <property type="match status" value="1"/>
</dbReference>
<evidence type="ECO:0000256" key="4">
    <source>
        <dbReference type="ARBA" id="ARBA00022989"/>
    </source>
</evidence>
<dbReference type="SMART" id="SM00540">
    <property type="entry name" value="LEM"/>
    <property type="match status" value="1"/>
</dbReference>
<feature type="transmembrane region" description="Helical" evidence="8">
    <location>
        <begin position="294"/>
        <end position="314"/>
    </location>
</feature>
<feature type="compositionally biased region" description="Polar residues" evidence="7">
    <location>
        <begin position="75"/>
        <end position="87"/>
    </location>
</feature>
<feature type="region of interest" description="Disordered" evidence="7">
    <location>
        <begin position="47"/>
        <end position="87"/>
    </location>
</feature>
<protein>
    <recommendedName>
        <fullName evidence="9">LEM domain-containing protein</fullName>
    </recommendedName>
</protein>
<dbReference type="GO" id="GO:0005637">
    <property type="term" value="C:nuclear inner membrane"/>
    <property type="evidence" value="ECO:0007669"/>
    <property type="project" value="UniProtKB-SubCell"/>
</dbReference>
<evidence type="ECO:0000313" key="10">
    <source>
        <dbReference type="EMBL" id="KNC28871.1"/>
    </source>
</evidence>
<dbReference type="PROSITE" id="PS50954">
    <property type="entry name" value="LEM"/>
    <property type="match status" value="1"/>
</dbReference>
<dbReference type="EMBL" id="JRES01000737">
    <property type="protein sequence ID" value="KNC28871.1"/>
    <property type="molecule type" value="Genomic_DNA"/>
</dbReference>
<evidence type="ECO:0000256" key="5">
    <source>
        <dbReference type="ARBA" id="ARBA00023136"/>
    </source>
</evidence>